<name>A0A8H3FE63_9LECA</name>
<dbReference type="AlphaFoldDB" id="A0A8H3FE63"/>
<organism evidence="1 2">
    <name type="scientific">Imshaugia aleurites</name>
    <dbReference type="NCBI Taxonomy" id="172621"/>
    <lineage>
        <taxon>Eukaryota</taxon>
        <taxon>Fungi</taxon>
        <taxon>Dikarya</taxon>
        <taxon>Ascomycota</taxon>
        <taxon>Pezizomycotina</taxon>
        <taxon>Lecanoromycetes</taxon>
        <taxon>OSLEUM clade</taxon>
        <taxon>Lecanoromycetidae</taxon>
        <taxon>Lecanorales</taxon>
        <taxon>Lecanorineae</taxon>
        <taxon>Parmeliaceae</taxon>
        <taxon>Imshaugia</taxon>
    </lineage>
</organism>
<sequence length="171" mass="19843">MTSLFARNRRLGRQTLEAYHRLNTSQNVNDRLDFFMNYLQDVAPSGLIIEHVPVEPDERGRPTVRNPAREEIQLSTLSGDLFMSGLVSLEYNPRDLERTAGDEAYTKWLHSEFTADGDNWRFFTGQSMIKFFDSQKDEWDVAGEFHPIEEAEEVAAFLQEEFDKLYLNVDA</sequence>
<evidence type="ECO:0000313" key="2">
    <source>
        <dbReference type="Proteomes" id="UP000664534"/>
    </source>
</evidence>
<reference evidence="1" key="1">
    <citation type="submission" date="2021-03" db="EMBL/GenBank/DDBJ databases">
        <authorList>
            <person name="Tagirdzhanova G."/>
        </authorList>
    </citation>
    <scope>NUCLEOTIDE SEQUENCE</scope>
</reference>
<comment type="caution">
    <text evidence="1">The sequence shown here is derived from an EMBL/GenBank/DDBJ whole genome shotgun (WGS) entry which is preliminary data.</text>
</comment>
<dbReference type="Proteomes" id="UP000664534">
    <property type="component" value="Unassembled WGS sequence"/>
</dbReference>
<protein>
    <submittedName>
        <fullName evidence="1">Uncharacterized protein</fullName>
    </submittedName>
</protein>
<proteinExistence type="predicted"/>
<dbReference type="OrthoDB" id="5348378at2759"/>
<evidence type="ECO:0000313" key="1">
    <source>
        <dbReference type="EMBL" id="CAF9921975.1"/>
    </source>
</evidence>
<gene>
    <name evidence="1" type="ORF">IMSHALPRED_005301</name>
</gene>
<accession>A0A8H3FE63</accession>
<keyword evidence="2" id="KW-1185">Reference proteome</keyword>
<dbReference type="EMBL" id="CAJPDT010000029">
    <property type="protein sequence ID" value="CAF9921975.1"/>
    <property type="molecule type" value="Genomic_DNA"/>
</dbReference>